<dbReference type="Proteomes" id="UP000095282">
    <property type="component" value="Unplaced"/>
</dbReference>
<keyword evidence="4" id="KW-0862">Zinc</keyword>
<keyword evidence="12" id="KW-1185">Reference proteome</keyword>
<evidence type="ECO:0000256" key="5">
    <source>
        <dbReference type="ARBA" id="ARBA00023015"/>
    </source>
</evidence>
<keyword evidence="2" id="KW-0479">Metal-binding</keyword>
<dbReference type="STRING" id="1561998.A0A1I7UFF7"/>
<dbReference type="InterPro" id="IPR001628">
    <property type="entry name" value="Znf_hrmn_rcpt"/>
</dbReference>
<dbReference type="SUPFAM" id="SSF57716">
    <property type="entry name" value="Glucocorticoid receptor-like (DNA-binding domain)"/>
    <property type="match status" value="1"/>
</dbReference>
<dbReference type="GO" id="GO:0005634">
    <property type="term" value="C:nucleus"/>
    <property type="evidence" value="ECO:0007669"/>
    <property type="project" value="UniProtKB-SubCell"/>
</dbReference>
<dbReference type="AlphaFoldDB" id="A0A1I7UFF7"/>
<feature type="region of interest" description="Disordered" evidence="10">
    <location>
        <begin position="1"/>
        <end position="25"/>
    </location>
</feature>
<keyword evidence="7" id="KW-0804">Transcription</keyword>
<keyword evidence="8" id="KW-0675">Receptor</keyword>
<evidence type="ECO:0000313" key="12">
    <source>
        <dbReference type="Proteomes" id="UP000095282"/>
    </source>
</evidence>
<keyword evidence="5" id="KW-0805">Transcription regulation</keyword>
<dbReference type="PANTHER" id="PTHR45805:SF2">
    <property type="entry name" value="NUCLEAR HORMONE RECEPTOR HR3-RELATED"/>
    <property type="match status" value="1"/>
</dbReference>
<dbReference type="GO" id="GO:0008270">
    <property type="term" value="F:zinc ion binding"/>
    <property type="evidence" value="ECO:0007669"/>
    <property type="project" value="UniProtKB-KW"/>
</dbReference>
<evidence type="ECO:0000256" key="9">
    <source>
        <dbReference type="ARBA" id="ARBA00023242"/>
    </source>
</evidence>
<evidence type="ECO:0000256" key="8">
    <source>
        <dbReference type="ARBA" id="ARBA00023170"/>
    </source>
</evidence>
<keyword evidence="3" id="KW-0863">Zinc-finger</keyword>
<dbReference type="InterPro" id="IPR013088">
    <property type="entry name" value="Znf_NHR/GATA"/>
</dbReference>
<evidence type="ECO:0000313" key="13">
    <source>
        <dbReference type="WBParaSite" id="Csp11.Scaffold629.g8780.t1"/>
    </source>
</evidence>
<evidence type="ECO:0000256" key="4">
    <source>
        <dbReference type="ARBA" id="ARBA00022833"/>
    </source>
</evidence>
<evidence type="ECO:0000256" key="10">
    <source>
        <dbReference type="SAM" id="MobiDB-lite"/>
    </source>
</evidence>
<dbReference type="Gene3D" id="1.10.565.10">
    <property type="entry name" value="Retinoid X Receptor"/>
    <property type="match status" value="1"/>
</dbReference>
<comment type="subcellular location">
    <subcellularLocation>
        <location evidence="1">Nucleus</location>
    </subcellularLocation>
</comment>
<dbReference type="PRINTS" id="PR00047">
    <property type="entry name" value="STROIDFINGER"/>
</dbReference>
<evidence type="ECO:0000259" key="11">
    <source>
        <dbReference type="PROSITE" id="PS51030"/>
    </source>
</evidence>
<reference evidence="13" key="1">
    <citation type="submission" date="2016-11" db="UniProtKB">
        <authorList>
            <consortium name="WormBaseParasite"/>
        </authorList>
    </citation>
    <scope>IDENTIFICATION</scope>
</reference>
<evidence type="ECO:0000256" key="6">
    <source>
        <dbReference type="ARBA" id="ARBA00023125"/>
    </source>
</evidence>
<protein>
    <submittedName>
        <fullName evidence="13">Nuclear receptor domain-containing protein</fullName>
    </submittedName>
</protein>
<organism evidence="12 13">
    <name type="scientific">Caenorhabditis tropicalis</name>
    <dbReference type="NCBI Taxonomy" id="1561998"/>
    <lineage>
        <taxon>Eukaryota</taxon>
        <taxon>Metazoa</taxon>
        <taxon>Ecdysozoa</taxon>
        <taxon>Nematoda</taxon>
        <taxon>Chromadorea</taxon>
        <taxon>Rhabditida</taxon>
        <taxon>Rhabditina</taxon>
        <taxon>Rhabditomorpha</taxon>
        <taxon>Rhabditoidea</taxon>
        <taxon>Rhabditidae</taxon>
        <taxon>Peloderinae</taxon>
        <taxon>Caenorhabditis</taxon>
    </lineage>
</organism>
<evidence type="ECO:0000256" key="3">
    <source>
        <dbReference type="ARBA" id="ARBA00022771"/>
    </source>
</evidence>
<evidence type="ECO:0000256" key="1">
    <source>
        <dbReference type="ARBA" id="ARBA00004123"/>
    </source>
</evidence>
<dbReference type="PROSITE" id="PS51030">
    <property type="entry name" value="NUCLEAR_REC_DBD_2"/>
    <property type="match status" value="1"/>
</dbReference>
<dbReference type="GO" id="GO:0004879">
    <property type="term" value="F:nuclear receptor activity"/>
    <property type="evidence" value="ECO:0007669"/>
    <property type="project" value="TreeGrafter"/>
</dbReference>
<dbReference type="InterPro" id="IPR035500">
    <property type="entry name" value="NHR-like_dom_sf"/>
</dbReference>
<accession>A0A1I7UFF7</accession>
<sequence>MTSTNYYQMTDYHQENYDPGENHFASRAPYSESVELNVPQVQSQKPKTSKLMRLLTPSPDVYYEDESQEFHQNDFPEEQQSQEQVYCQDQRQIQAHYASQHQGQTLNSIHNLHHHQSQPQSYYNDQEEVENQIIYQSQNEEENEIIYESPQSDYQNEENEMMYQSQNEEENEIIYESPHSDYQNEEESQMIYLSPQSQMQQEYHIEYEIDSQVNYQNVHVQYQLQTQNQVPNQIRYQIQNQNQFPCQPRVFVPSQRQNELQPVNFQKSQPVNQIQEQKQLSMGDPVKKFQRSCAVCGGKGSGIYGGVFVCEGCKKIFRRGLSRPLQCSKKQNCDVRYTVPSKCQFCRFQKCLESGMVEEPAPMSSAKKEKEETAKMVSNLTSIHLSHCLLTEDKIEKLVPLEFNLNIQNIPNFSQSDAWAAYSHELCKDIKEFTFFVKKIPRLENFKQKEKAFMIKANMFSIYLLRNFRAISMEGLLFSDGHRINFDTLKLLYGNIADEMIDIAHRIRGTGVSDDDIGLFIILILTQVWRRNFARRDALKTVYKYYETLVRREISKKKYGNYIWTSLKELIPKLDSFNESCKFMIEELQPNLEKMGLSPLARELFGMDWSVEQVQMASTMNLSSIPEEN</sequence>
<dbReference type="Pfam" id="PF00105">
    <property type="entry name" value="zf-C4"/>
    <property type="match status" value="1"/>
</dbReference>
<dbReference type="Gene3D" id="3.30.50.10">
    <property type="entry name" value="Erythroid Transcription Factor GATA-1, subunit A"/>
    <property type="match status" value="1"/>
</dbReference>
<keyword evidence="9" id="KW-0539">Nucleus</keyword>
<proteinExistence type="predicted"/>
<evidence type="ECO:0000256" key="2">
    <source>
        <dbReference type="ARBA" id="ARBA00022723"/>
    </source>
</evidence>
<dbReference type="eggNOG" id="KOG4846">
    <property type="taxonomic scope" value="Eukaryota"/>
</dbReference>
<dbReference type="SMART" id="SM00399">
    <property type="entry name" value="ZnF_C4"/>
    <property type="match status" value="1"/>
</dbReference>
<dbReference type="WBParaSite" id="Csp11.Scaffold629.g8780.t1">
    <property type="protein sequence ID" value="Csp11.Scaffold629.g8780.t1"/>
    <property type="gene ID" value="Csp11.Scaffold629.g8780"/>
</dbReference>
<dbReference type="PANTHER" id="PTHR45805">
    <property type="entry name" value="NUCLEAR HORMONE RECEPTOR HR3-RELATED"/>
    <property type="match status" value="1"/>
</dbReference>
<feature type="domain" description="Nuclear receptor" evidence="11">
    <location>
        <begin position="290"/>
        <end position="363"/>
    </location>
</feature>
<dbReference type="GO" id="GO:0000978">
    <property type="term" value="F:RNA polymerase II cis-regulatory region sequence-specific DNA binding"/>
    <property type="evidence" value="ECO:0007669"/>
    <property type="project" value="TreeGrafter"/>
</dbReference>
<name>A0A1I7UFF7_9PELO</name>
<dbReference type="SUPFAM" id="SSF48508">
    <property type="entry name" value="Nuclear receptor ligand-binding domain"/>
    <property type="match status" value="1"/>
</dbReference>
<evidence type="ECO:0000256" key="7">
    <source>
        <dbReference type="ARBA" id="ARBA00023163"/>
    </source>
</evidence>
<keyword evidence="6" id="KW-0238">DNA-binding</keyword>